<feature type="region of interest" description="Disordered" evidence="1">
    <location>
        <begin position="1"/>
        <end position="30"/>
    </location>
</feature>
<comment type="caution">
    <text evidence="2">The sequence shown here is derived from an EMBL/GenBank/DDBJ whole genome shotgun (WGS) entry which is preliminary data.</text>
</comment>
<dbReference type="EMBL" id="JACEEZ010000780">
    <property type="protein sequence ID" value="KAG0729831.1"/>
    <property type="molecule type" value="Genomic_DNA"/>
</dbReference>
<evidence type="ECO:0000313" key="2">
    <source>
        <dbReference type="EMBL" id="KAG0729831.1"/>
    </source>
</evidence>
<name>A0A8J4YWF4_CHIOP</name>
<protein>
    <submittedName>
        <fullName evidence="2">Solute carrier family 22 member 7</fullName>
    </submittedName>
</protein>
<reference evidence="2" key="1">
    <citation type="submission" date="2020-07" db="EMBL/GenBank/DDBJ databases">
        <title>The High-quality genome of the commercially important snow crab, Chionoecetes opilio.</title>
        <authorList>
            <person name="Jeong J.-H."/>
            <person name="Ryu S."/>
        </authorList>
    </citation>
    <scope>NUCLEOTIDE SEQUENCE</scope>
    <source>
        <strain evidence="2">MADBK_172401_WGS</strain>
        <tissue evidence="2">Digestive gland</tissue>
    </source>
</reference>
<sequence length="205" mass="23313">MEEEEEEEEEKETHEMTTTEEAATQEERQDSAHIMSTFEDLLELAGTLGPWNILMFCMCSVSAFNSAFPMYSYQFLGATPDHWCSVGPLLEANWTQHQVLSFAIPLSNSIGKHESCLMYDYNYSTVVEMGYDAAMENRSLFGAHGGLNNTIKCYSRDFNLTQYQSTVVTEWDLVCERRVLYSSTQSVVMGGRMVGYILFGYLIDV</sequence>
<dbReference type="OrthoDB" id="2544694at2759"/>
<proteinExistence type="predicted"/>
<keyword evidence="3" id="KW-1185">Reference proteome</keyword>
<feature type="compositionally biased region" description="Acidic residues" evidence="1">
    <location>
        <begin position="1"/>
        <end position="10"/>
    </location>
</feature>
<organism evidence="2 3">
    <name type="scientific">Chionoecetes opilio</name>
    <name type="common">Atlantic snow crab</name>
    <name type="synonym">Cancer opilio</name>
    <dbReference type="NCBI Taxonomy" id="41210"/>
    <lineage>
        <taxon>Eukaryota</taxon>
        <taxon>Metazoa</taxon>
        <taxon>Ecdysozoa</taxon>
        <taxon>Arthropoda</taxon>
        <taxon>Crustacea</taxon>
        <taxon>Multicrustacea</taxon>
        <taxon>Malacostraca</taxon>
        <taxon>Eumalacostraca</taxon>
        <taxon>Eucarida</taxon>
        <taxon>Decapoda</taxon>
        <taxon>Pleocyemata</taxon>
        <taxon>Brachyura</taxon>
        <taxon>Eubrachyura</taxon>
        <taxon>Majoidea</taxon>
        <taxon>Majidae</taxon>
        <taxon>Chionoecetes</taxon>
    </lineage>
</organism>
<evidence type="ECO:0000256" key="1">
    <source>
        <dbReference type="SAM" id="MobiDB-lite"/>
    </source>
</evidence>
<dbReference type="AlphaFoldDB" id="A0A8J4YWF4"/>
<evidence type="ECO:0000313" key="3">
    <source>
        <dbReference type="Proteomes" id="UP000770661"/>
    </source>
</evidence>
<gene>
    <name evidence="2" type="primary">SLC22A7_1</name>
    <name evidence="2" type="ORF">GWK47_029525</name>
</gene>
<accession>A0A8J4YWF4</accession>
<dbReference type="Proteomes" id="UP000770661">
    <property type="component" value="Unassembled WGS sequence"/>
</dbReference>